<dbReference type="SUPFAM" id="SSF48239">
    <property type="entry name" value="Terpenoid cyclases/Protein prenyltransferases"/>
    <property type="match status" value="1"/>
</dbReference>
<evidence type="ECO:0000313" key="2">
    <source>
        <dbReference type="Proteomes" id="UP001204151"/>
    </source>
</evidence>
<dbReference type="InterPro" id="IPR008930">
    <property type="entry name" value="Terpenoid_cyclase/PrenylTrfase"/>
</dbReference>
<dbReference type="RefSeq" id="WP_258816773.1">
    <property type="nucleotide sequence ID" value="NZ_JANUGW010000007.1"/>
</dbReference>
<sequence length="312" mass="32825">MRGPAPGRLAADAAELTVCVADALARRQHGDGFWREFALQPGASESWSTAWIAWCLAHAGQTPALRHALQQATRALLGCARPQGWGYNRVTGCDADSTAWTTLLLATTAPARARAAVHALLRYVDPAGNAHTFDEPRFGDWCDAHAEVTAVALLALRAAGCAPSTLAPLRAALCARAPVPFWWETAAYGHAWRAVALAGTGGVPPAVLEELDTWLLGQGGRDASVFDHALQLLALASIAPRHAELAAWHAHRLLAAATCAGWPGSCSLLVPPQGQGGNNDLPRGPHRDDGTMTSALALAALARWRRNLPAAA</sequence>
<evidence type="ECO:0008006" key="3">
    <source>
        <dbReference type="Google" id="ProtNLM"/>
    </source>
</evidence>
<dbReference type="Gene3D" id="1.50.10.20">
    <property type="match status" value="1"/>
</dbReference>
<accession>A0ABT1ZQK0</accession>
<dbReference type="Proteomes" id="UP001204151">
    <property type="component" value="Unassembled WGS sequence"/>
</dbReference>
<evidence type="ECO:0000313" key="1">
    <source>
        <dbReference type="EMBL" id="MCS0582192.1"/>
    </source>
</evidence>
<reference evidence="1 2" key="1">
    <citation type="submission" date="2022-08" db="EMBL/GenBank/DDBJ databases">
        <title>Reclassification of Massilia species as members of the genera Telluria, Duganella, Pseudoduganella, Mokoshia gen. nov. and Zemynaea gen. nov. using orthogonal and non-orthogonal genome-based approaches.</title>
        <authorList>
            <person name="Bowman J.P."/>
        </authorList>
    </citation>
    <scope>NUCLEOTIDE SEQUENCE [LARGE SCALE GENOMIC DNA]</scope>
    <source>
        <strain evidence="1 2">JCM 31316</strain>
    </source>
</reference>
<keyword evidence="2" id="KW-1185">Reference proteome</keyword>
<gene>
    <name evidence="1" type="ORF">NX784_11365</name>
</gene>
<protein>
    <recommendedName>
        <fullName evidence="3">Squalene cyclase C-terminal domain-containing protein</fullName>
    </recommendedName>
</protein>
<comment type="caution">
    <text evidence="1">The sequence shown here is derived from an EMBL/GenBank/DDBJ whole genome shotgun (WGS) entry which is preliminary data.</text>
</comment>
<organism evidence="1 2">
    <name type="scientific">Massilia pinisoli</name>
    <dbReference type="NCBI Taxonomy" id="1772194"/>
    <lineage>
        <taxon>Bacteria</taxon>
        <taxon>Pseudomonadati</taxon>
        <taxon>Pseudomonadota</taxon>
        <taxon>Betaproteobacteria</taxon>
        <taxon>Burkholderiales</taxon>
        <taxon>Oxalobacteraceae</taxon>
        <taxon>Telluria group</taxon>
        <taxon>Massilia</taxon>
    </lineage>
</organism>
<dbReference type="EMBL" id="JANUGW010000007">
    <property type="protein sequence ID" value="MCS0582192.1"/>
    <property type="molecule type" value="Genomic_DNA"/>
</dbReference>
<name>A0ABT1ZQK0_9BURK</name>
<proteinExistence type="predicted"/>